<dbReference type="AlphaFoldDB" id="A0A382KYR2"/>
<evidence type="ECO:0000313" key="2">
    <source>
        <dbReference type="EMBL" id="SVC29606.1"/>
    </source>
</evidence>
<evidence type="ECO:0000256" key="1">
    <source>
        <dbReference type="ARBA" id="ARBA00023239"/>
    </source>
</evidence>
<evidence type="ECO:0008006" key="3">
    <source>
        <dbReference type="Google" id="ProtNLM"/>
    </source>
</evidence>
<dbReference type="InterPro" id="IPR029045">
    <property type="entry name" value="ClpP/crotonase-like_dom_sf"/>
</dbReference>
<keyword evidence="1" id="KW-0456">Lyase</keyword>
<dbReference type="Gene3D" id="3.90.226.10">
    <property type="entry name" value="2-enoyl-CoA Hydratase, Chain A, domain 1"/>
    <property type="match status" value="1"/>
</dbReference>
<protein>
    <recommendedName>
        <fullName evidence="3">Enoyl-CoA hydratase</fullName>
    </recommendedName>
</protein>
<dbReference type="CDD" id="cd06558">
    <property type="entry name" value="crotonase-like"/>
    <property type="match status" value="1"/>
</dbReference>
<accession>A0A382KYR2</accession>
<dbReference type="InterPro" id="IPR014748">
    <property type="entry name" value="Enoyl-CoA_hydra_C"/>
</dbReference>
<proteinExistence type="predicted"/>
<dbReference type="GO" id="GO:0006635">
    <property type="term" value="P:fatty acid beta-oxidation"/>
    <property type="evidence" value="ECO:0007669"/>
    <property type="project" value="TreeGrafter"/>
</dbReference>
<dbReference type="GO" id="GO:0016829">
    <property type="term" value="F:lyase activity"/>
    <property type="evidence" value="ECO:0007669"/>
    <property type="project" value="UniProtKB-KW"/>
</dbReference>
<sequence length="270" mass="29778">MPYLLYERHPTSHYATFTMNRPDRLNAQGTVMRQELESVLAEFTNDPEMRVGIVTGAGKAFSAGADLREMSERNTAADGSENQASQAEIPPEVRMESMRLGQPFSRNPKPFIAAINGLAIAAGMERAADCDIRIASTDAYFGLFEVKRGILANYAMNNLALLMPFGEAMYLMLTGDTLSVEEAHRLGFVHEVLEPEKLMPRAVEIAEAIGANAPLAVQGTKSVTQFRHRFGLEESLQLNAWVAQRVLSSDDAKEGPLAFAEKRPPIWKGY</sequence>
<dbReference type="Pfam" id="PF00378">
    <property type="entry name" value="ECH_1"/>
    <property type="match status" value="1"/>
</dbReference>
<dbReference type="InterPro" id="IPR001753">
    <property type="entry name" value="Enoyl-CoA_hydra/iso"/>
</dbReference>
<gene>
    <name evidence="2" type="ORF">METZ01_LOCUS282460</name>
</gene>
<dbReference type="EMBL" id="UINC01083673">
    <property type="protein sequence ID" value="SVC29606.1"/>
    <property type="molecule type" value="Genomic_DNA"/>
</dbReference>
<reference evidence="2" key="1">
    <citation type="submission" date="2018-05" db="EMBL/GenBank/DDBJ databases">
        <authorList>
            <person name="Lanie J.A."/>
            <person name="Ng W.-L."/>
            <person name="Kazmierczak K.M."/>
            <person name="Andrzejewski T.M."/>
            <person name="Davidsen T.M."/>
            <person name="Wayne K.J."/>
            <person name="Tettelin H."/>
            <person name="Glass J.I."/>
            <person name="Rusch D."/>
            <person name="Podicherti R."/>
            <person name="Tsui H.-C.T."/>
            <person name="Winkler M.E."/>
        </authorList>
    </citation>
    <scope>NUCLEOTIDE SEQUENCE</scope>
</reference>
<dbReference type="Gene3D" id="1.10.12.10">
    <property type="entry name" value="Lyase 2-enoyl-coa Hydratase, Chain A, domain 2"/>
    <property type="match status" value="1"/>
</dbReference>
<dbReference type="PANTHER" id="PTHR11941">
    <property type="entry name" value="ENOYL-COA HYDRATASE-RELATED"/>
    <property type="match status" value="1"/>
</dbReference>
<name>A0A382KYR2_9ZZZZ</name>
<organism evidence="2">
    <name type="scientific">marine metagenome</name>
    <dbReference type="NCBI Taxonomy" id="408172"/>
    <lineage>
        <taxon>unclassified sequences</taxon>
        <taxon>metagenomes</taxon>
        <taxon>ecological metagenomes</taxon>
    </lineage>
</organism>
<dbReference type="PANTHER" id="PTHR11941:SF54">
    <property type="entry name" value="ENOYL-COA HYDRATASE, MITOCHONDRIAL"/>
    <property type="match status" value="1"/>
</dbReference>
<dbReference type="SUPFAM" id="SSF52096">
    <property type="entry name" value="ClpP/crotonase"/>
    <property type="match status" value="1"/>
</dbReference>